<dbReference type="OrthoDB" id="9806951at2"/>
<dbReference type="InterPro" id="IPR027417">
    <property type="entry name" value="P-loop_NTPase"/>
</dbReference>
<dbReference type="InterPro" id="IPR008571">
    <property type="entry name" value="HerA-like"/>
</dbReference>
<reference evidence="2 3" key="1">
    <citation type="submission" date="2010-10" db="EMBL/GenBank/DDBJ databases">
        <authorList>
            <person name="Durkin A.S."/>
            <person name="Madupu R."/>
            <person name="Torralba M."/>
            <person name="Gillis M."/>
            <person name="Methe B."/>
            <person name="Sutton G."/>
            <person name="Nelson K.E."/>
        </authorList>
    </citation>
    <scope>NUCLEOTIDE SEQUENCE [LARGE SCALE GENOMIC DNA]</scope>
    <source>
        <strain evidence="2 3">PB013-T2-3</strain>
    </source>
</reference>
<dbReference type="Proteomes" id="UP000003070">
    <property type="component" value="Unassembled WGS sequence"/>
</dbReference>
<dbReference type="AlphaFoldDB" id="E3C739"/>
<accession>E3C739</accession>
<dbReference type="InterPro" id="IPR003593">
    <property type="entry name" value="AAA+_ATPase"/>
</dbReference>
<dbReference type="RefSeq" id="WP_003712221.1">
    <property type="nucleotide sequence ID" value="NZ_AEKL01000032.1"/>
</dbReference>
<feature type="domain" description="AAA+ ATPase" evidence="1">
    <location>
        <begin position="15"/>
        <end position="335"/>
    </location>
</feature>
<dbReference type="Pfam" id="PF01935">
    <property type="entry name" value="DUF87"/>
    <property type="match status" value="1"/>
</dbReference>
<name>E3C739_9LACO</name>
<evidence type="ECO:0000313" key="3">
    <source>
        <dbReference type="Proteomes" id="UP000003070"/>
    </source>
</evidence>
<dbReference type="Gene3D" id="3.40.50.300">
    <property type="entry name" value="P-loop containing nucleotide triphosphate hydrolases"/>
    <property type="match status" value="2"/>
</dbReference>
<dbReference type="PANTHER" id="PTHR42957">
    <property type="entry name" value="HELICASE MJ1565-RELATED"/>
    <property type="match status" value="1"/>
</dbReference>
<evidence type="ECO:0000313" key="2">
    <source>
        <dbReference type="EMBL" id="EFQ53443.1"/>
    </source>
</evidence>
<gene>
    <name evidence="2" type="ORF">HMPREF9265_0989</name>
</gene>
<proteinExistence type="predicted"/>
<organism evidence="2 3">
    <name type="scientific">Limosilactobacillus oris PB013-T2-3</name>
    <dbReference type="NCBI Taxonomy" id="908339"/>
    <lineage>
        <taxon>Bacteria</taxon>
        <taxon>Bacillati</taxon>
        <taxon>Bacillota</taxon>
        <taxon>Bacilli</taxon>
        <taxon>Lactobacillales</taxon>
        <taxon>Lactobacillaceae</taxon>
        <taxon>Limosilactobacillus</taxon>
    </lineage>
</organism>
<dbReference type="eggNOG" id="COG0433">
    <property type="taxonomic scope" value="Bacteria"/>
</dbReference>
<dbReference type="SUPFAM" id="SSF52540">
    <property type="entry name" value="P-loop containing nucleoside triphosphate hydrolases"/>
    <property type="match status" value="1"/>
</dbReference>
<comment type="caution">
    <text evidence="2">The sequence shown here is derived from an EMBL/GenBank/DDBJ whole genome shotgun (WGS) entry which is preliminary data.</text>
</comment>
<sequence length="381" mass="42807">MVNQQTGQPIRRPLTARHLLVVGQTGSGKTTTTLALLNELQQTNQTAIILDPTGEYAQLPNAVTYRLGANAYLEAGRLDAGELQEVLGLALPPRLDHQLSWAINALRIQRNLLQQAGPLKKINRPLAQYQALLNQLSPWARDYDIALLPQQLVEEAVIPFADDRADYSLCGQVYDREQINRDWGLLTELRNRLAGPAFRELFDTQSHPGVAKTELGFVLKMFLRHRSSHRTLVIDLSLLRRYERQQGALISYLLKQVLTDRLDQRDQSQRAVKIVIDEAHRYLPTTEQELSRNGIFQLLREGRKVNLQLILTTQSPLDLPDRLRSQFAQAVVHRLSSQGELAALPVATELTTTGTLAVGEALLLAVGEPSQVVRVQKPDWL</sequence>
<evidence type="ECO:0000259" key="1">
    <source>
        <dbReference type="SMART" id="SM00382"/>
    </source>
</evidence>
<protein>
    <recommendedName>
        <fullName evidence="1">AAA+ ATPase domain-containing protein</fullName>
    </recommendedName>
</protein>
<dbReference type="PANTHER" id="PTHR42957:SF1">
    <property type="entry name" value="HELICASE MJ1565-RELATED"/>
    <property type="match status" value="1"/>
</dbReference>
<dbReference type="InterPro" id="IPR002789">
    <property type="entry name" value="HerA_central"/>
</dbReference>
<dbReference type="SMART" id="SM00382">
    <property type="entry name" value="AAA"/>
    <property type="match status" value="1"/>
</dbReference>
<dbReference type="EMBL" id="AEKL01000032">
    <property type="protein sequence ID" value="EFQ53443.1"/>
    <property type="molecule type" value="Genomic_DNA"/>
</dbReference>